<keyword evidence="2" id="KW-1185">Reference proteome</keyword>
<comment type="caution">
    <text evidence="1">The sequence shown here is derived from an EMBL/GenBank/DDBJ whole genome shotgun (WGS) entry which is preliminary data.</text>
</comment>
<dbReference type="PANTHER" id="PTHR19446">
    <property type="entry name" value="REVERSE TRANSCRIPTASES"/>
    <property type="match status" value="1"/>
</dbReference>
<dbReference type="AlphaFoldDB" id="A0A9W8MAZ2"/>
<dbReference type="EMBL" id="JANBPK010001400">
    <property type="protein sequence ID" value="KAJ2923167.1"/>
    <property type="molecule type" value="Genomic_DNA"/>
</dbReference>
<gene>
    <name evidence="1" type="ORF">H1R20_g13927</name>
</gene>
<dbReference type="OrthoDB" id="2205812at2759"/>
<sequence length="191" mass="21458">MIRIATTYHRNLQTSDLTPSQNNKQTIKTVLDNIDTKANTTGKENLSTTLKYKEVTRALMSMPNGKASGLDRIPTEMWKTLAIDYQKATAAGTKENDLPPDFAQLLLTVYNEIENHEIAPESNFAEGWMCPMYKKKDKTDIANYCPITVLNADYKIFTKALTIKLTPVALKISTPTKLDSLKVDILTTRLN</sequence>
<dbReference type="Proteomes" id="UP001140091">
    <property type="component" value="Unassembled WGS sequence"/>
</dbReference>
<proteinExistence type="predicted"/>
<reference evidence="1" key="1">
    <citation type="submission" date="2022-06" db="EMBL/GenBank/DDBJ databases">
        <title>Genome Sequence of Candolleomyces eurysporus.</title>
        <authorList>
            <person name="Buettner E."/>
        </authorList>
    </citation>
    <scope>NUCLEOTIDE SEQUENCE</scope>
    <source>
        <strain evidence="1">VTCC 930004</strain>
    </source>
</reference>
<accession>A0A9W8MAZ2</accession>
<feature type="non-terminal residue" evidence="1">
    <location>
        <position position="191"/>
    </location>
</feature>
<evidence type="ECO:0000313" key="2">
    <source>
        <dbReference type="Proteomes" id="UP001140091"/>
    </source>
</evidence>
<organism evidence="1 2">
    <name type="scientific">Candolleomyces eurysporus</name>
    <dbReference type="NCBI Taxonomy" id="2828524"/>
    <lineage>
        <taxon>Eukaryota</taxon>
        <taxon>Fungi</taxon>
        <taxon>Dikarya</taxon>
        <taxon>Basidiomycota</taxon>
        <taxon>Agaricomycotina</taxon>
        <taxon>Agaricomycetes</taxon>
        <taxon>Agaricomycetidae</taxon>
        <taxon>Agaricales</taxon>
        <taxon>Agaricineae</taxon>
        <taxon>Psathyrellaceae</taxon>
        <taxon>Candolleomyces</taxon>
    </lineage>
</organism>
<name>A0A9W8MAZ2_9AGAR</name>
<evidence type="ECO:0000313" key="1">
    <source>
        <dbReference type="EMBL" id="KAJ2923167.1"/>
    </source>
</evidence>
<protein>
    <submittedName>
        <fullName evidence="1">Uncharacterized protein</fullName>
    </submittedName>
</protein>